<dbReference type="RefSeq" id="WP_259123805.1">
    <property type="nucleotide sequence ID" value="NZ_JANTZO010000005.1"/>
</dbReference>
<reference evidence="2" key="1">
    <citation type="submission" date="2022-08" db="EMBL/GenBank/DDBJ databases">
        <title>Genomic Encyclopedia of Type Strains, Phase V (KMG-V): Genome sequencing to study the core and pangenomes of soil and plant-associated prokaryotes.</title>
        <authorList>
            <person name="Whitman W."/>
        </authorList>
    </citation>
    <scope>NUCLEOTIDE SEQUENCE</scope>
    <source>
        <strain evidence="2">SP3049</strain>
    </source>
</reference>
<feature type="compositionally biased region" description="Basic and acidic residues" evidence="1">
    <location>
        <begin position="258"/>
        <end position="271"/>
    </location>
</feature>
<dbReference type="AlphaFoldDB" id="A0A9X2Q4D2"/>
<evidence type="ECO:0000313" key="3">
    <source>
        <dbReference type="Proteomes" id="UP001155057"/>
    </source>
</evidence>
<proteinExistence type="predicted"/>
<sequence>MSNLPTAVASTLDELGAKSERGRWICPHCRTKVFDGDLAGEVFCCRLCCHRMREELQRWGVLDLLAETRRGAEELVQKVVPGVVAREVRLEGDWCVAGPLETTTVSKKTVEEQIEKHHAHHDPPQSAILGVQCIEKKHNRSAELRGVGTLATPTSRQLMKNGTHLEVNRLCTWGPRWRRKNVISKITGHLRTEARRIRSNAQDKLNTPFKRERNRKRAERRAGIGRLRTYILEHESGDSLRAAGWTLVGRSSGGRWTSSREGRSRRPETEGPKWVYDTAL</sequence>
<feature type="region of interest" description="Disordered" evidence="1">
    <location>
        <begin position="251"/>
        <end position="271"/>
    </location>
</feature>
<dbReference type="Proteomes" id="UP001155057">
    <property type="component" value="Unassembled WGS sequence"/>
</dbReference>
<evidence type="ECO:0000256" key="1">
    <source>
        <dbReference type="SAM" id="MobiDB-lite"/>
    </source>
</evidence>
<name>A0A9X2Q4D2_9BACT</name>
<dbReference type="EMBL" id="JANUAE010000004">
    <property type="protein sequence ID" value="MCS3709869.1"/>
    <property type="molecule type" value="Genomic_DNA"/>
</dbReference>
<accession>A0A9X2Q4D2</accession>
<protein>
    <submittedName>
        <fullName evidence="2">Uncharacterized protein</fullName>
    </submittedName>
</protein>
<evidence type="ECO:0000313" key="2">
    <source>
        <dbReference type="EMBL" id="MCS3709869.1"/>
    </source>
</evidence>
<organism evidence="2 3">
    <name type="scientific">Salinibacter ruber</name>
    <dbReference type="NCBI Taxonomy" id="146919"/>
    <lineage>
        <taxon>Bacteria</taxon>
        <taxon>Pseudomonadati</taxon>
        <taxon>Rhodothermota</taxon>
        <taxon>Rhodothermia</taxon>
        <taxon>Rhodothermales</taxon>
        <taxon>Salinibacteraceae</taxon>
        <taxon>Salinibacter</taxon>
    </lineage>
</organism>
<gene>
    <name evidence="2" type="ORF">GGP61_001473</name>
</gene>
<comment type="caution">
    <text evidence="2">The sequence shown here is derived from an EMBL/GenBank/DDBJ whole genome shotgun (WGS) entry which is preliminary data.</text>
</comment>